<gene>
    <name evidence="7" type="ORF">A7K98_03745</name>
    <name evidence="8" type="ORF">A7K99_03745</name>
</gene>
<dbReference type="KEGG" id="tci:A7K98_03745"/>
<feature type="domain" description="Major facilitator superfamily (MFS) profile" evidence="6">
    <location>
        <begin position="12"/>
        <end position="389"/>
    </location>
</feature>
<feature type="transmembrane region" description="Helical" evidence="5">
    <location>
        <begin position="47"/>
        <end position="66"/>
    </location>
</feature>
<dbReference type="OrthoDB" id="9810941at2"/>
<feature type="transmembrane region" description="Helical" evidence="5">
    <location>
        <begin position="256"/>
        <end position="277"/>
    </location>
</feature>
<proteinExistence type="predicted"/>
<feature type="transmembrane region" description="Helical" evidence="5">
    <location>
        <begin position="308"/>
        <end position="329"/>
    </location>
</feature>
<evidence type="ECO:0000256" key="3">
    <source>
        <dbReference type="ARBA" id="ARBA00022989"/>
    </source>
</evidence>
<feature type="transmembrane region" description="Helical" evidence="5">
    <location>
        <begin position="103"/>
        <end position="123"/>
    </location>
</feature>
<dbReference type="CDD" id="cd17393">
    <property type="entry name" value="MFS_MosC_like"/>
    <property type="match status" value="1"/>
</dbReference>
<keyword evidence="9" id="KW-1185">Reference proteome</keyword>
<dbReference type="Pfam" id="PF07690">
    <property type="entry name" value="MFS_1"/>
    <property type="match status" value="1"/>
</dbReference>
<dbReference type="InterPro" id="IPR036259">
    <property type="entry name" value="MFS_trans_sf"/>
</dbReference>
<feature type="transmembrane region" description="Helical" evidence="5">
    <location>
        <begin position="144"/>
        <end position="163"/>
    </location>
</feature>
<dbReference type="Proteomes" id="UP000195814">
    <property type="component" value="Chromosome"/>
</dbReference>
<evidence type="ECO:0000313" key="8">
    <source>
        <dbReference type="EMBL" id="ARU97026.1"/>
    </source>
</evidence>
<dbReference type="PANTHER" id="PTHR23514">
    <property type="entry name" value="BYPASS OF STOP CODON PROTEIN 6"/>
    <property type="match status" value="1"/>
</dbReference>
<dbReference type="AlphaFoldDB" id="A0A1Y0LFZ9"/>
<keyword evidence="3 5" id="KW-1133">Transmembrane helix</keyword>
<reference evidence="9 10" key="1">
    <citation type="submission" date="2016-05" db="EMBL/GenBank/DDBJ databases">
        <title>Complete genome sequence of two 2,5-diketo-D-glunonic acid producing strain Tatumella citrea.</title>
        <authorList>
            <person name="Duan C."/>
            <person name="Yang J."/>
            <person name="Yang S."/>
        </authorList>
    </citation>
    <scope>NUCLEOTIDE SEQUENCE [LARGE SCALE GENOMIC DNA]</scope>
    <source>
        <strain evidence="8 9">ATCC 39140</strain>
        <strain evidence="7 10">DSM 13699</strain>
    </source>
</reference>
<evidence type="ECO:0000256" key="1">
    <source>
        <dbReference type="ARBA" id="ARBA00004141"/>
    </source>
</evidence>
<dbReference type="Proteomes" id="UP000195729">
    <property type="component" value="Chromosome"/>
</dbReference>
<keyword evidence="4 5" id="KW-0472">Membrane</keyword>
<dbReference type="GO" id="GO:0022857">
    <property type="term" value="F:transmembrane transporter activity"/>
    <property type="evidence" value="ECO:0007669"/>
    <property type="project" value="InterPro"/>
</dbReference>
<evidence type="ECO:0000256" key="2">
    <source>
        <dbReference type="ARBA" id="ARBA00022692"/>
    </source>
</evidence>
<protein>
    <recommendedName>
        <fullName evidence="6">Major facilitator superfamily (MFS) profile domain-containing protein</fullName>
    </recommendedName>
</protein>
<evidence type="ECO:0000256" key="5">
    <source>
        <dbReference type="SAM" id="Phobius"/>
    </source>
</evidence>
<feature type="transmembrane region" description="Helical" evidence="5">
    <location>
        <begin position="371"/>
        <end position="389"/>
    </location>
</feature>
<evidence type="ECO:0000256" key="4">
    <source>
        <dbReference type="ARBA" id="ARBA00023136"/>
    </source>
</evidence>
<feature type="transmembrane region" description="Helical" evidence="5">
    <location>
        <begin position="341"/>
        <end position="359"/>
    </location>
</feature>
<dbReference type="PANTHER" id="PTHR23514:SF13">
    <property type="entry name" value="INNER MEMBRANE PROTEIN YBJJ"/>
    <property type="match status" value="1"/>
</dbReference>
<accession>A0A1Y0LFZ9</accession>
<evidence type="ECO:0000313" key="7">
    <source>
        <dbReference type="EMBL" id="ARU92988.1"/>
    </source>
</evidence>
<feature type="transmembrane region" description="Helical" evidence="5">
    <location>
        <begin position="78"/>
        <end position="97"/>
    </location>
</feature>
<dbReference type="InterPro" id="IPR011701">
    <property type="entry name" value="MFS"/>
</dbReference>
<dbReference type="RefSeq" id="WP_087487374.1">
    <property type="nucleotide sequence ID" value="NZ_CP015579.1"/>
</dbReference>
<dbReference type="EMBL" id="CP015579">
    <property type="protein sequence ID" value="ARU92988.1"/>
    <property type="molecule type" value="Genomic_DNA"/>
</dbReference>
<sequence>MNNNQRQTALTQQIALFALMFLPGLSWSSWVSRTPAMRDILQASVETMGVILFGFSCGSMAGILLAGKLINHFGIRKIMISGYFLLLSGLLVLALSLHLQSVILAFTALALFGFGAGLADICINIEASAFERRQKKPIMTILHGFFSCGTLAGALAGMLMTYLQLAPEWHFSLIFILAALCVLPLIKRLGWHSEQEISSDTHHDSYLRQVARALRDKRLLWLSVVILAMALAEGAANDWVPLLMTDEYHFSHSSGILVYVGFTAGMTLGRFIGGSFVRRFGRALMLRLSALSAITGLLLVVFSSSQWLAAVAVLFWGIGASLGFPLTLSAAGEGHNSNIRVTIAATVGYVAFLAGPPLLGMIGQHAGLKMAMLPVLLMVTLAFFCTSAASHSPKQSP</sequence>
<organism evidence="7 10">
    <name type="scientific">Tatumella citrea</name>
    <name type="common">Pantoea citrea</name>
    <dbReference type="NCBI Taxonomy" id="53336"/>
    <lineage>
        <taxon>Bacteria</taxon>
        <taxon>Pseudomonadati</taxon>
        <taxon>Pseudomonadota</taxon>
        <taxon>Gammaproteobacteria</taxon>
        <taxon>Enterobacterales</taxon>
        <taxon>Erwiniaceae</taxon>
        <taxon>Tatumella</taxon>
    </lineage>
</organism>
<dbReference type="Gene3D" id="1.20.1250.20">
    <property type="entry name" value="MFS general substrate transporter like domains"/>
    <property type="match status" value="1"/>
</dbReference>
<dbReference type="InterPro" id="IPR051788">
    <property type="entry name" value="MFS_Transporter"/>
</dbReference>
<keyword evidence="2 5" id="KW-0812">Transmembrane</keyword>
<dbReference type="PROSITE" id="PS50850">
    <property type="entry name" value="MFS"/>
    <property type="match status" value="1"/>
</dbReference>
<dbReference type="GO" id="GO:0016020">
    <property type="term" value="C:membrane"/>
    <property type="evidence" value="ECO:0007669"/>
    <property type="project" value="UniProtKB-SubCell"/>
</dbReference>
<comment type="subcellular location">
    <subcellularLocation>
        <location evidence="1">Membrane</location>
        <topology evidence="1">Multi-pass membrane protein</topology>
    </subcellularLocation>
</comment>
<feature type="transmembrane region" description="Helical" evidence="5">
    <location>
        <begin position="169"/>
        <end position="186"/>
    </location>
</feature>
<dbReference type="SUPFAM" id="SSF103473">
    <property type="entry name" value="MFS general substrate transporter"/>
    <property type="match status" value="1"/>
</dbReference>
<evidence type="ECO:0000313" key="9">
    <source>
        <dbReference type="Proteomes" id="UP000195729"/>
    </source>
</evidence>
<feature type="transmembrane region" description="Helical" evidence="5">
    <location>
        <begin position="219"/>
        <end position="236"/>
    </location>
</feature>
<name>A0A1Y0LFZ9_TATCI</name>
<feature type="transmembrane region" description="Helical" evidence="5">
    <location>
        <begin position="284"/>
        <end position="302"/>
    </location>
</feature>
<dbReference type="EMBL" id="CP015581">
    <property type="protein sequence ID" value="ARU97026.1"/>
    <property type="molecule type" value="Genomic_DNA"/>
</dbReference>
<evidence type="ECO:0000259" key="6">
    <source>
        <dbReference type="PROSITE" id="PS50850"/>
    </source>
</evidence>
<dbReference type="InterPro" id="IPR020846">
    <property type="entry name" value="MFS_dom"/>
</dbReference>
<evidence type="ECO:0000313" key="10">
    <source>
        <dbReference type="Proteomes" id="UP000195814"/>
    </source>
</evidence>